<accession>A0A935Q2R4</accession>
<proteinExistence type="predicted"/>
<sequence length="204" mass="22449">MTTLSRLQYDIDARVQAIREAHPGWLCGKGCASCCRRLAEIPQLTAAEWRLLREGLAALSPERLQAISRDLAALVGQQWRPIVCPLLDPSTNACPVYAQRPVACRTYGFYVQRSLGLYCHKIESRVTDGSLADVVWGNHDAIDRRLAGLGETRPLSEWFELWQLNSSFPGAAGKPTTPDQAFCATRPISAERPLCPIPSAISSS</sequence>
<dbReference type="InterPro" id="IPR005358">
    <property type="entry name" value="Puta_zinc/iron-chelating_dom"/>
</dbReference>
<name>A0A935Q2R4_9PROT</name>
<dbReference type="EMBL" id="JADJMH010000034">
    <property type="protein sequence ID" value="MBK7677172.1"/>
    <property type="molecule type" value="Genomic_DNA"/>
</dbReference>
<evidence type="ECO:0000313" key="2">
    <source>
        <dbReference type="Proteomes" id="UP000697998"/>
    </source>
</evidence>
<dbReference type="AlphaFoldDB" id="A0A935Q2R4"/>
<dbReference type="Proteomes" id="UP000697998">
    <property type="component" value="Unassembled WGS sequence"/>
</dbReference>
<gene>
    <name evidence="1" type="ORF">IPJ27_21820</name>
</gene>
<protein>
    <submittedName>
        <fullName evidence="1">YkgJ family cysteine cluster protein</fullName>
    </submittedName>
</protein>
<dbReference type="Pfam" id="PF03692">
    <property type="entry name" value="CxxCxxCC"/>
    <property type="match status" value="1"/>
</dbReference>
<organism evidence="1 2">
    <name type="scientific">Candidatus Accumulibacter proximus</name>
    <dbReference type="NCBI Taxonomy" id="2954385"/>
    <lineage>
        <taxon>Bacteria</taxon>
        <taxon>Pseudomonadati</taxon>
        <taxon>Pseudomonadota</taxon>
        <taxon>Betaproteobacteria</taxon>
        <taxon>Candidatus Accumulibacter</taxon>
    </lineage>
</organism>
<reference evidence="1 2" key="1">
    <citation type="submission" date="2020-10" db="EMBL/GenBank/DDBJ databases">
        <title>Connecting structure to function with the recovery of over 1000 high-quality activated sludge metagenome-assembled genomes encoding full-length rRNA genes using long-read sequencing.</title>
        <authorList>
            <person name="Singleton C.M."/>
            <person name="Petriglieri F."/>
            <person name="Kristensen J.M."/>
            <person name="Kirkegaard R.H."/>
            <person name="Michaelsen T.Y."/>
            <person name="Andersen M.H."/>
            <person name="Karst S.M."/>
            <person name="Dueholm M.S."/>
            <person name="Nielsen P.H."/>
            <person name="Albertsen M."/>
        </authorList>
    </citation>
    <scope>NUCLEOTIDE SEQUENCE [LARGE SCALE GENOMIC DNA]</scope>
    <source>
        <strain evidence="1">EsbW_18-Q3-R4-48_BATAC.285</strain>
    </source>
</reference>
<comment type="caution">
    <text evidence="1">The sequence shown here is derived from an EMBL/GenBank/DDBJ whole genome shotgun (WGS) entry which is preliminary data.</text>
</comment>
<evidence type="ECO:0000313" key="1">
    <source>
        <dbReference type="EMBL" id="MBK7677172.1"/>
    </source>
</evidence>